<keyword evidence="7 13" id="KW-0406">Ion transport</keyword>
<dbReference type="Pfam" id="PF04906">
    <property type="entry name" value="Tweety"/>
    <property type="match status" value="1"/>
</dbReference>
<keyword evidence="10" id="KW-0325">Glycoprotein</keyword>
<reference evidence="15" key="1">
    <citation type="submission" date="2022-12" db="EMBL/GenBank/DDBJ databases">
        <title>Genome assemblies of Blomia tropicalis.</title>
        <authorList>
            <person name="Cui Y."/>
        </authorList>
    </citation>
    <scope>NUCLEOTIDE SEQUENCE</scope>
    <source>
        <tissue evidence="15">Adult mites</tissue>
    </source>
</reference>
<evidence type="ECO:0000256" key="11">
    <source>
        <dbReference type="ARBA" id="ARBA00023214"/>
    </source>
</evidence>
<evidence type="ECO:0000256" key="10">
    <source>
        <dbReference type="ARBA" id="ARBA00023180"/>
    </source>
</evidence>
<evidence type="ECO:0000256" key="4">
    <source>
        <dbReference type="ARBA" id="ARBA00022475"/>
    </source>
</evidence>
<comment type="similarity">
    <text evidence="2 13">Belongs to the tweety family.</text>
</comment>
<protein>
    <recommendedName>
        <fullName evidence="13">Protein tweety homolog</fullName>
    </recommendedName>
</protein>
<dbReference type="Proteomes" id="UP001142055">
    <property type="component" value="Chromosome 3"/>
</dbReference>
<gene>
    <name evidence="15" type="ORF">RDWZM_008886</name>
</gene>
<evidence type="ECO:0000256" key="3">
    <source>
        <dbReference type="ARBA" id="ARBA00022448"/>
    </source>
</evidence>
<feature type="transmembrane region" description="Helical" evidence="13">
    <location>
        <begin position="289"/>
        <end position="309"/>
    </location>
</feature>
<keyword evidence="6 13" id="KW-1133">Transmembrane helix</keyword>
<evidence type="ECO:0000256" key="7">
    <source>
        <dbReference type="ARBA" id="ARBA00023065"/>
    </source>
</evidence>
<keyword evidence="8 13" id="KW-0472">Membrane</keyword>
<keyword evidence="12 13" id="KW-0407">Ion channel</keyword>
<organism evidence="15 16">
    <name type="scientific">Blomia tropicalis</name>
    <name type="common">Mite</name>
    <dbReference type="NCBI Taxonomy" id="40697"/>
    <lineage>
        <taxon>Eukaryota</taxon>
        <taxon>Metazoa</taxon>
        <taxon>Ecdysozoa</taxon>
        <taxon>Arthropoda</taxon>
        <taxon>Chelicerata</taxon>
        <taxon>Arachnida</taxon>
        <taxon>Acari</taxon>
        <taxon>Acariformes</taxon>
        <taxon>Sarcoptiformes</taxon>
        <taxon>Astigmata</taxon>
        <taxon>Glycyphagoidea</taxon>
        <taxon>Echimyopodidae</taxon>
        <taxon>Blomia</taxon>
    </lineage>
</organism>
<dbReference type="GO" id="GO:0034707">
    <property type="term" value="C:chloride channel complex"/>
    <property type="evidence" value="ECO:0007669"/>
    <property type="project" value="UniProtKB-UniRule"/>
</dbReference>
<dbReference type="InterPro" id="IPR006990">
    <property type="entry name" value="Tweety"/>
</dbReference>
<comment type="function">
    <text evidence="13">Probable chloride channel.</text>
</comment>
<dbReference type="OMA" id="DFCSEPN"/>
<comment type="subcellular location">
    <subcellularLocation>
        <location evidence="1 13">Cell membrane</location>
        <topology evidence="1 13">Multi-pass membrane protein</topology>
    </subcellularLocation>
</comment>
<dbReference type="PANTHER" id="PTHR12424:SF8">
    <property type="entry name" value="PROTEIN TWEETY"/>
    <property type="match status" value="1"/>
</dbReference>
<feature type="transmembrane region" description="Helical" evidence="13">
    <location>
        <begin position="158"/>
        <end position="181"/>
    </location>
</feature>
<feature type="region of interest" description="Disordered" evidence="14">
    <location>
        <begin position="544"/>
        <end position="570"/>
    </location>
</feature>
<feature type="transmembrane region" description="Helical" evidence="13">
    <location>
        <begin position="316"/>
        <end position="338"/>
    </location>
</feature>
<evidence type="ECO:0000313" key="15">
    <source>
        <dbReference type="EMBL" id="KAJ6217729.1"/>
    </source>
</evidence>
<keyword evidence="3 13" id="KW-0813">Transport</keyword>
<dbReference type="GO" id="GO:0072320">
    <property type="term" value="F:volume-sensitive chloride channel activity"/>
    <property type="evidence" value="ECO:0007669"/>
    <property type="project" value="TreeGrafter"/>
</dbReference>
<dbReference type="PANTHER" id="PTHR12424">
    <property type="entry name" value="TWEETY-RELATED"/>
    <property type="match status" value="1"/>
</dbReference>
<comment type="caution">
    <text evidence="15">The sequence shown here is derived from an EMBL/GenBank/DDBJ whole genome shotgun (WGS) entry which is preliminary data.</text>
</comment>
<evidence type="ECO:0000256" key="12">
    <source>
        <dbReference type="ARBA" id="ARBA00023303"/>
    </source>
</evidence>
<feature type="transmembrane region" description="Helical" evidence="13">
    <location>
        <begin position="478"/>
        <end position="499"/>
    </location>
</feature>
<keyword evidence="5 13" id="KW-0812">Transmembrane</keyword>
<dbReference type="AlphaFoldDB" id="A0A9Q0M2I7"/>
<dbReference type="EMBL" id="JAPWDV010000003">
    <property type="protein sequence ID" value="KAJ6217729.1"/>
    <property type="molecule type" value="Genomic_DNA"/>
</dbReference>
<keyword evidence="16" id="KW-1185">Reference proteome</keyword>
<evidence type="ECO:0000256" key="6">
    <source>
        <dbReference type="ARBA" id="ARBA00022989"/>
    </source>
</evidence>
<sequence length="593" mass="66326">MANSASEMLGATVAKVEDFLEQVTIIITDHMALSNDSTLTVVSHDSLYNLSIVAEWFHSIPHVDIRLRPLPANITFDPNDNEYLESLGILVALPGFWLILTLLFFLIFFLCRCCDGSNGGNGTEQQKQQQQQHTQSFHQQQIMLGKSSKPRRLTGCKLCLALIATITGFAITVGLLGSVIAHRGMMRLRNSTTDIANVLETVQNDTRQAGNELRDQVDHNVESLKSVIETMLVKDVAVKSDLETQLFFLKRNVTKCIRRVDEIYSRMERLNIRPVPETLTFVERVRWPATFAFALLLAIFLLILLCGLIRHSRCTLIMFSVFGLLALVIGWVLSSFYLGILVAGSDFCAEPDPFLTDRFSTNAELALYDYYVRCPIGSNYGNSPQQQSSAPNPFRRQTRESLAMLEHMFKLIRTLEMLCISYCHSDQGTLPQIDNIIVHLNSTERLLKSVQSLLDCRRIHEDFTNSMTATCKDLVEGVFLMLITSMAIGLLFTMLVLCASHTWIHIRTNCNNTGTSIAANSAISHASSSNLGILDSHPDETDPFLSTTPHHLHSHHHTMLSNNSTSSSLTNTSLNKRFRDSYGSAYGTTGRGR</sequence>
<keyword evidence="9 13" id="KW-0869">Chloride channel</keyword>
<evidence type="ECO:0000256" key="9">
    <source>
        <dbReference type="ARBA" id="ARBA00023173"/>
    </source>
</evidence>
<dbReference type="GO" id="GO:0005886">
    <property type="term" value="C:plasma membrane"/>
    <property type="evidence" value="ECO:0007669"/>
    <property type="project" value="UniProtKB-SubCell"/>
</dbReference>
<accession>A0A9Q0M2I7</accession>
<evidence type="ECO:0000256" key="1">
    <source>
        <dbReference type="ARBA" id="ARBA00004651"/>
    </source>
</evidence>
<name>A0A9Q0M2I7_BLOTA</name>
<feature type="transmembrane region" description="Helical" evidence="13">
    <location>
        <begin position="87"/>
        <end position="111"/>
    </location>
</feature>
<proteinExistence type="inferred from homology"/>
<keyword evidence="4" id="KW-1003">Cell membrane</keyword>
<dbReference type="GO" id="GO:0005229">
    <property type="term" value="F:intracellularly calcium-gated chloride channel activity"/>
    <property type="evidence" value="ECO:0007669"/>
    <property type="project" value="TreeGrafter"/>
</dbReference>
<evidence type="ECO:0000256" key="13">
    <source>
        <dbReference type="RuleBase" id="RU361114"/>
    </source>
</evidence>
<evidence type="ECO:0000313" key="16">
    <source>
        <dbReference type="Proteomes" id="UP001142055"/>
    </source>
</evidence>
<feature type="compositionally biased region" description="Low complexity" evidence="14">
    <location>
        <begin position="559"/>
        <end position="570"/>
    </location>
</feature>
<evidence type="ECO:0000256" key="2">
    <source>
        <dbReference type="ARBA" id="ARBA00009849"/>
    </source>
</evidence>
<evidence type="ECO:0000256" key="8">
    <source>
        <dbReference type="ARBA" id="ARBA00023136"/>
    </source>
</evidence>
<evidence type="ECO:0000256" key="14">
    <source>
        <dbReference type="SAM" id="MobiDB-lite"/>
    </source>
</evidence>
<evidence type="ECO:0000256" key="5">
    <source>
        <dbReference type="ARBA" id="ARBA00022692"/>
    </source>
</evidence>
<keyword evidence="11 13" id="KW-0868">Chloride</keyword>